<name>A0A0L0KCZ8_9ACTN</name>
<evidence type="ECO:0000259" key="5">
    <source>
        <dbReference type="PROSITE" id="PS51462"/>
    </source>
</evidence>
<dbReference type="OrthoDB" id="9804442at2"/>
<dbReference type="Pfam" id="PF00293">
    <property type="entry name" value="NUDIX"/>
    <property type="match status" value="1"/>
</dbReference>
<organism evidence="6 7">
    <name type="scientific">Streptomyces acidiscabies</name>
    <dbReference type="NCBI Taxonomy" id="42234"/>
    <lineage>
        <taxon>Bacteria</taxon>
        <taxon>Bacillati</taxon>
        <taxon>Actinomycetota</taxon>
        <taxon>Actinomycetes</taxon>
        <taxon>Kitasatosporales</taxon>
        <taxon>Streptomycetaceae</taxon>
        <taxon>Streptomyces</taxon>
    </lineage>
</organism>
<gene>
    <name evidence="6" type="ORF">IQ63_14035</name>
</gene>
<evidence type="ECO:0000256" key="2">
    <source>
        <dbReference type="ARBA" id="ARBA00005582"/>
    </source>
</evidence>
<dbReference type="RefSeq" id="WP_050370975.1">
    <property type="nucleotide sequence ID" value="NZ_KQ257816.1"/>
</dbReference>
<dbReference type="InterPro" id="IPR020084">
    <property type="entry name" value="NUDIX_hydrolase_CS"/>
</dbReference>
<dbReference type="GO" id="GO:0016787">
    <property type="term" value="F:hydrolase activity"/>
    <property type="evidence" value="ECO:0007669"/>
    <property type="project" value="UniProtKB-KW"/>
</dbReference>
<dbReference type="PROSITE" id="PS51462">
    <property type="entry name" value="NUDIX"/>
    <property type="match status" value="1"/>
</dbReference>
<evidence type="ECO:0000256" key="3">
    <source>
        <dbReference type="ARBA" id="ARBA00022801"/>
    </source>
</evidence>
<dbReference type="EMBL" id="JPPY01000088">
    <property type="protein sequence ID" value="KND35693.1"/>
    <property type="molecule type" value="Genomic_DNA"/>
</dbReference>
<dbReference type="PRINTS" id="PR00502">
    <property type="entry name" value="NUDIXFAMILY"/>
</dbReference>
<comment type="cofactor">
    <cofactor evidence="1">
        <name>Mg(2+)</name>
        <dbReference type="ChEBI" id="CHEBI:18420"/>
    </cofactor>
</comment>
<comment type="caution">
    <text evidence="6">The sequence shown here is derived from an EMBL/GenBank/DDBJ whole genome shotgun (WGS) entry which is preliminary data.</text>
</comment>
<dbReference type="SUPFAM" id="SSF55811">
    <property type="entry name" value="Nudix"/>
    <property type="match status" value="1"/>
</dbReference>
<dbReference type="InterPro" id="IPR000086">
    <property type="entry name" value="NUDIX_hydrolase_dom"/>
</dbReference>
<dbReference type="PATRIC" id="fig|42234.21.peg.2894"/>
<comment type="similarity">
    <text evidence="2 4">Belongs to the Nudix hydrolase family.</text>
</comment>
<protein>
    <submittedName>
        <fullName evidence="6">NUDIX hydrolase</fullName>
    </submittedName>
</protein>
<dbReference type="InterPro" id="IPR020476">
    <property type="entry name" value="Nudix_hydrolase"/>
</dbReference>
<dbReference type="AlphaFoldDB" id="A0A0L0KCZ8"/>
<keyword evidence="3 4" id="KW-0378">Hydrolase</keyword>
<dbReference type="InterPro" id="IPR015797">
    <property type="entry name" value="NUDIX_hydrolase-like_dom_sf"/>
</dbReference>
<sequence>MRRTRRTAAYAVIVENDRILLPRFRAPGGTGVWIMPGGGVEHGEDPYDAVVRELSEETGYDVEVTALLGVVSRRFPAPRRGLRLPSDHHGLALIYEAKVTGGELRSEQDGSTDLAAWHDLDALPDLPTGDMVARSVRLWRERPATGHLG</sequence>
<dbReference type="PROSITE" id="PS00893">
    <property type="entry name" value="NUDIX_BOX"/>
    <property type="match status" value="1"/>
</dbReference>
<proteinExistence type="inferred from homology"/>
<dbReference type="Proteomes" id="UP000037151">
    <property type="component" value="Unassembled WGS sequence"/>
</dbReference>
<feature type="domain" description="Nudix hydrolase" evidence="5">
    <location>
        <begin position="4"/>
        <end position="141"/>
    </location>
</feature>
<accession>A0A0L0KCZ8</accession>
<evidence type="ECO:0000256" key="1">
    <source>
        <dbReference type="ARBA" id="ARBA00001946"/>
    </source>
</evidence>
<dbReference type="PANTHER" id="PTHR43046:SF16">
    <property type="entry name" value="ADP-RIBOSE PYROPHOSPHATASE YJHB-RELATED"/>
    <property type="match status" value="1"/>
</dbReference>
<evidence type="ECO:0000313" key="6">
    <source>
        <dbReference type="EMBL" id="KND35693.1"/>
    </source>
</evidence>
<dbReference type="Gene3D" id="3.90.79.10">
    <property type="entry name" value="Nucleoside Triphosphate Pyrophosphohydrolase"/>
    <property type="match status" value="1"/>
</dbReference>
<evidence type="ECO:0000256" key="4">
    <source>
        <dbReference type="RuleBase" id="RU003476"/>
    </source>
</evidence>
<evidence type="ECO:0000313" key="7">
    <source>
        <dbReference type="Proteomes" id="UP000037151"/>
    </source>
</evidence>
<reference evidence="7" key="1">
    <citation type="submission" date="2014-07" db="EMBL/GenBank/DDBJ databases">
        <title>Genome sequencing of plant-pathogenic Streptomyces species.</title>
        <authorList>
            <person name="Harrison J."/>
            <person name="Sapp M."/>
            <person name="Thwaites R."/>
            <person name="Studholme D.J."/>
        </authorList>
    </citation>
    <scope>NUCLEOTIDE SEQUENCE [LARGE SCALE GENOMIC DNA]</scope>
    <source>
        <strain evidence="7">NCPPB 4445</strain>
    </source>
</reference>
<dbReference type="PANTHER" id="PTHR43046">
    <property type="entry name" value="GDP-MANNOSE MANNOSYL HYDROLASE"/>
    <property type="match status" value="1"/>
</dbReference>